<evidence type="ECO:0000256" key="1">
    <source>
        <dbReference type="SAM" id="MobiDB-lite"/>
    </source>
</evidence>
<dbReference type="Proteomes" id="UP000662888">
    <property type="component" value="Chromosome"/>
</dbReference>
<evidence type="ECO:0000313" key="3">
    <source>
        <dbReference type="EMBL" id="QPI48567.1"/>
    </source>
</evidence>
<dbReference type="EMBL" id="CP065053">
    <property type="protein sequence ID" value="QPI48567.1"/>
    <property type="molecule type" value="Genomic_DNA"/>
</dbReference>
<dbReference type="InterPro" id="IPR025295">
    <property type="entry name" value="eCIS_core_dom"/>
</dbReference>
<organism evidence="3 4">
    <name type="scientific">Massilia antarctica</name>
    <dbReference type="NCBI Taxonomy" id="2765360"/>
    <lineage>
        <taxon>Bacteria</taxon>
        <taxon>Pseudomonadati</taxon>
        <taxon>Pseudomonadota</taxon>
        <taxon>Betaproteobacteria</taxon>
        <taxon>Burkholderiales</taxon>
        <taxon>Oxalobacteraceae</taxon>
        <taxon>Telluria group</taxon>
        <taxon>Massilia</taxon>
    </lineage>
</organism>
<feature type="domain" description="eCIS core" evidence="2">
    <location>
        <begin position="135"/>
        <end position="210"/>
    </location>
</feature>
<sequence>MPEQPKARYTTRERTARRIARRAAAPLRPAAPEPQAAPEARQAGANQDTLRALGIQARLTVSQPGDPDEQEADRAADAFVSGQAAPSLGARGGATIQRQCAGCADEAPIARKAGAAAPRLGGERAAIGAGHGQALSPHLQRDFGRFFNRDLSDVRVHTGAAAHTAADALAAQAFTRGGDIYFGRGRFDPQTGGGQHLLAHELAHTVQQSGRPDAGQRLQRAATCTVSGPPRANPDTDTVTKAVRDGDVDIVVTSMRGKGVPELCALRSAVEGAAGQKLERWLMSHRSLADALGTAARVLPFAAALAPPAIGPALATLSTLLPGGTAAKKTGATAEEGLRLILPVLPLIDKLELYDEGYREIEQAQLDIIRNASADERSAASAESARLEAIYAKMGVKEEYDARLLIDPEKKYAAAEHLLTRAPGVVSDDEDLVFDAIWALTPSERKDFYNKRNMDLHHLLSADRFKLLGTLSTGTEAEALIARLRLATESRIDDKEAIQAVVDRAIALLAEQKGLRATLAVTTLPPEELDKARARLAELGELEALVKFGKGKLDPTSFLGRLADAADSPDAFGAMAHKLGSAIADPGERTEFAFAAAKQRIMMAASIGGADEDAVRNAILELRAPPIADAVKLTPPERDQKQAEANASLRQRLVDDEDVKRVINGMVGSQRRRVLSFISADPFVEKLTELTLALNNARCGEFFQLVLQIALREDWKKRFEDTASSPFDTFARVHGQQRDIMLEILKSKRIPTEQILGFSGDVETLRAALSSMDEAERTQLRLGYVLSRSGRQPADDKAKDALSAYRKFDANLRKSQTTLGAVDSAGIEAVLDAALGTEPTAQEMATDEGKYDAAALMYERIGARLALGRGASALFTETDETMLAAGREFGARWLQLRERKPPKLTTIELGTLAAFYDQFNHRTEEFTEASNTAGEVAGMVAATIAGTLIVIGTGGVTAPAVIAAAAAGGGARVVTREMFGADYYNPVGGEGARDALLGGIDAALAVVGAALGAKGAELVGLGGKAFLTNAAKVGGQVAEQASGKLLHRVAAGSVEAAIDGAFSGFVSEAANAMTDSRTWRAGVWRGLVAVGRAALIGGMLGLAAGGVLGAALPVVGAGLRSAADKLLGASVERTLAKAGATETLEAARSAMRAGNTGEAERLFAQLEKHLSAEQANVLWRDMARLAEAASILEEPLTLLGERHTLKLVEGEHGAFFVLCSWCTRVRDVLKAALDKAADPAQISRLKDLITQVETMEANLAGGAVSKSEATSRNTLKSLLGKLTESEHLVGKGLAFQPRLSTPNFAKLANDPAVARRAEELYQGYLDQLLASRKEIFGKEGKEQLGKFLVPELEAEAQARALSQAQKELGRPPLELKPGEPARTVVDPQVDYPFGFFDRAAFQQFSTRVGAAVEARSPGAQLAIEGSGVTGRRFERIAAPHGPSGAPFGLGRLSDYDIAIISDALFAEAQRLHVPMSGGKVASTNPISPTDLARLKLTGVDSAARQGVLDATGIAFPVNFKIRPSSAAEAGPRLPLPQGAP</sequence>
<accession>A0AA48WA08</accession>
<gene>
    <name evidence="3" type="ORF">IV454_24015</name>
</gene>
<evidence type="ECO:0000313" key="4">
    <source>
        <dbReference type="Proteomes" id="UP000662888"/>
    </source>
</evidence>
<keyword evidence="4" id="KW-1185">Reference proteome</keyword>
<protein>
    <submittedName>
        <fullName evidence="3">DUF4157 domain-containing protein</fullName>
    </submittedName>
</protein>
<dbReference type="RefSeq" id="WP_206088176.1">
    <property type="nucleotide sequence ID" value="NZ_CP065053.1"/>
</dbReference>
<evidence type="ECO:0000259" key="2">
    <source>
        <dbReference type="Pfam" id="PF13699"/>
    </source>
</evidence>
<dbReference type="Pfam" id="PF13699">
    <property type="entry name" value="eCIS_core"/>
    <property type="match status" value="1"/>
</dbReference>
<reference evidence="3 4" key="1">
    <citation type="submission" date="2020-11" db="EMBL/GenBank/DDBJ databases">
        <authorList>
            <person name="Sun Q."/>
        </authorList>
    </citation>
    <scope>NUCLEOTIDE SEQUENCE [LARGE SCALE GENOMIC DNA]</scope>
    <source>
        <strain evidence="3 4">P8398</strain>
    </source>
</reference>
<feature type="region of interest" description="Disordered" evidence="1">
    <location>
        <begin position="1"/>
        <end position="48"/>
    </location>
</feature>
<proteinExistence type="predicted"/>
<feature type="compositionally biased region" description="Low complexity" evidence="1">
    <location>
        <begin position="22"/>
        <end position="47"/>
    </location>
</feature>
<name>A0AA48WA08_9BURK</name>